<evidence type="ECO:0000256" key="9">
    <source>
        <dbReference type="ARBA" id="ARBA00022984"/>
    </source>
</evidence>
<evidence type="ECO:0000256" key="2">
    <source>
        <dbReference type="ARBA" id="ARBA00022645"/>
    </source>
</evidence>
<feature type="compositionally biased region" description="Gly residues" evidence="16">
    <location>
        <begin position="875"/>
        <end position="900"/>
    </location>
</feature>
<keyword evidence="3" id="KW-0645">Protease</keyword>
<feature type="region of interest" description="Disordered" evidence="16">
    <location>
        <begin position="731"/>
        <end position="763"/>
    </location>
</feature>
<keyword evidence="10 17" id="KW-1133">Transmembrane helix</keyword>
<dbReference type="SUPFAM" id="SSF56601">
    <property type="entry name" value="beta-lactamase/transpeptidase-like"/>
    <property type="match status" value="1"/>
</dbReference>
<sequence>MDELRRSSRNRPLRSRSSRSETPPARARAASRASRGGQGGGGKSGIWRFFNWKWLVLVLMTSGLLIIGGCSALKAYASTVNWDDMKNQDTASTLYDQKGQEVMKLGEADKEYVTYEQMTKVNPDLPKAFVKVEDVRFYKHHGVDWFGLGRAVVKNIITLRKGEGGGTITMQVARNIILKNREKTYSRKLKEMATAMAIEDQFNKNRILEAYLNNIYFGNGIKGVAMAAKVYFGKDITKVKLEPEEIALLAGLPKAPEGYNPIYHADKALKRRNIVLMKMAEDENLPPIIQPSEVDKYKQKPLGVNTAKFKEYKKKTKQYDAYKEYVIRELKERYDISETELATENYKIYTGLNPKAQEAVEKAVKDDRLYQGHKELDAGATMVNPKNGLIEAIAGGRFYKPTFRIRSIDPHQPGSSIKPITVYAPAIDLNDDINEYAMIPDEPVSYGGWTPENYEKKYYGLVPMRDVVAESMNAATVWILDKKVGLEKALKYGRKAGLSLKERDKGWSPLALGGLTDGVTTVEMAQAYSALNNNGVMNEAHAVEKVLSADGEVVEPEKEVKKNVRVYSKKAAWYTTRMLLSVVSGEGVTHGNTGKFAKLDNGQPVAGKTGTTQNGKDAWFVGYTPKHVLAVTIFNPPKGEQVELTGGKYPAKMFKAIMEDTMESNNERITAFEPPPGVPEPTPPFQLMAVSVSAQYDQASHAVHLSWNAQNDPRAKYRVERSEDQVNWQPLGEVQGGSFTDTSIQVPQAGGDGGLIGGPTTTPQPKTYFYRVVAIDTKTNQELPSNVATVQVTPDQPQTPPPDQGNPQGNPQGNDQGNQQGNPQGNDQGQGPGGFLGGPDGQDGTNAGGPGGTDQGTTGGTDQGGADQGNDTGTDQGGQGGNGGNGGNDGRNGGDGGFIG</sequence>
<accession>A0ABS2WN86</accession>
<dbReference type="InterPro" id="IPR023346">
    <property type="entry name" value="Lysozyme-like_dom_sf"/>
</dbReference>
<evidence type="ECO:0000256" key="17">
    <source>
        <dbReference type="SAM" id="Phobius"/>
    </source>
</evidence>
<dbReference type="InterPro" id="IPR013783">
    <property type="entry name" value="Ig-like_fold"/>
</dbReference>
<dbReference type="Pfam" id="PF00905">
    <property type="entry name" value="Transpeptidase"/>
    <property type="match status" value="1"/>
</dbReference>
<keyword evidence="7" id="KW-0378">Hydrolase</keyword>
<proteinExistence type="predicted"/>
<evidence type="ECO:0000256" key="13">
    <source>
        <dbReference type="ARBA" id="ARBA00023316"/>
    </source>
</evidence>
<feature type="region of interest" description="Disordered" evidence="16">
    <location>
        <begin position="791"/>
        <end position="900"/>
    </location>
</feature>
<comment type="catalytic activity">
    <reaction evidence="14">
        <text>Preferential cleavage: (Ac)2-L-Lys-D-Ala-|-D-Ala. Also transpeptidation of peptidyl-alanyl moieties that are N-acyl substituents of D-alanine.</text>
        <dbReference type="EC" id="3.4.16.4"/>
    </reaction>
</comment>
<evidence type="ECO:0000256" key="10">
    <source>
        <dbReference type="ARBA" id="ARBA00022989"/>
    </source>
</evidence>
<keyword evidence="9" id="KW-0573">Peptidoglycan synthesis</keyword>
<comment type="caution">
    <text evidence="20">The sequence shown here is derived from an EMBL/GenBank/DDBJ whole genome shotgun (WGS) entry which is preliminary data.</text>
</comment>
<evidence type="ECO:0000256" key="12">
    <source>
        <dbReference type="ARBA" id="ARBA00023268"/>
    </source>
</evidence>
<evidence type="ECO:0000256" key="1">
    <source>
        <dbReference type="ARBA" id="ARBA00022475"/>
    </source>
</evidence>
<feature type="domain" description="Penicillin-binding protein transpeptidase" evidence="18">
    <location>
        <begin position="379"/>
        <end position="659"/>
    </location>
</feature>
<keyword evidence="21" id="KW-1185">Reference proteome</keyword>
<name>A0ABS2WN86_9BACL</name>
<evidence type="ECO:0000256" key="15">
    <source>
        <dbReference type="ARBA" id="ARBA00049902"/>
    </source>
</evidence>
<reference evidence="20" key="1">
    <citation type="journal article" date="2024" name="Int. J. Syst. Evol. Microbiol.">
        <title>Polycladomyces zharkentensis sp. nov., a novel thermophilic cellulose- and starch-degrading member of the Bacillota from a geothermal aquifer in Kazakhstan.</title>
        <authorList>
            <person name="Mashzhan A."/>
            <person name="Kistaubayeva A."/>
            <person name="Javier-Lopez R."/>
            <person name="Bissenova U."/>
            <person name="Bissenbay A."/>
            <person name="Birkeland N.K."/>
        </authorList>
    </citation>
    <scope>NUCLEOTIDE SEQUENCE</scope>
    <source>
        <strain evidence="20">ZKZ2T</strain>
    </source>
</reference>
<evidence type="ECO:0000259" key="18">
    <source>
        <dbReference type="Pfam" id="PF00905"/>
    </source>
</evidence>
<evidence type="ECO:0000313" key="21">
    <source>
        <dbReference type="Proteomes" id="UP001177120"/>
    </source>
</evidence>
<feature type="compositionally biased region" description="Basic residues" evidence="16">
    <location>
        <begin position="7"/>
        <end position="17"/>
    </location>
</feature>
<dbReference type="EMBL" id="JAFHAP010000021">
    <property type="protein sequence ID" value="MBN2911005.1"/>
    <property type="molecule type" value="Genomic_DNA"/>
</dbReference>
<keyword evidence="8" id="KW-0133">Cell shape</keyword>
<dbReference type="InterPro" id="IPR036950">
    <property type="entry name" value="PBP_transglycosylase"/>
</dbReference>
<gene>
    <name evidence="20" type="ORF">JQC72_16050</name>
</gene>
<keyword evidence="6 17" id="KW-0812">Transmembrane</keyword>
<evidence type="ECO:0000313" key="20">
    <source>
        <dbReference type="EMBL" id="MBN2911005.1"/>
    </source>
</evidence>
<keyword evidence="12" id="KW-0511">Multifunctional enzyme</keyword>
<dbReference type="Gene3D" id="1.10.3810.10">
    <property type="entry name" value="Biosynthetic peptidoglycan transglycosylase-like"/>
    <property type="match status" value="1"/>
</dbReference>
<evidence type="ECO:0000256" key="8">
    <source>
        <dbReference type="ARBA" id="ARBA00022960"/>
    </source>
</evidence>
<dbReference type="Gene3D" id="3.40.710.10">
    <property type="entry name" value="DD-peptidase/beta-lactamase superfamily"/>
    <property type="match status" value="1"/>
</dbReference>
<evidence type="ECO:0000256" key="3">
    <source>
        <dbReference type="ARBA" id="ARBA00022670"/>
    </source>
</evidence>
<organism evidence="20 21">
    <name type="scientific">Polycladomyces zharkentensis</name>
    <dbReference type="NCBI Taxonomy" id="2807616"/>
    <lineage>
        <taxon>Bacteria</taxon>
        <taxon>Bacillati</taxon>
        <taxon>Bacillota</taxon>
        <taxon>Bacilli</taxon>
        <taxon>Bacillales</taxon>
        <taxon>Thermoactinomycetaceae</taxon>
        <taxon>Polycladomyces</taxon>
    </lineage>
</organism>
<keyword evidence="13" id="KW-0961">Cell wall biogenesis/degradation</keyword>
<evidence type="ECO:0000256" key="7">
    <source>
        <dbReference type="ARBA" id="ARBA00022801"/>
    </source>
</evidence>
<evidence type="ECO:0000256" key="6">
    <source>
        <dbReference type="ARBA" id="ARBA00022692"/>
    </source>
</evidence>
<protein>
    <submittedName>
        <fullName evidence="20">Transglycosylase domain-containing protein</fullName>
    </submittedName>
</protein>
<feature type="transmembrane region" description="Helical" evidence="17">
    <location>
        <begin position="54"/>
        <end position="77"/>
    </location>
</feature>
<evidence type="ECO:0000256" key="5">
    <source>
        <dbReference type="ARBA" id="ARBA00022679"/>
    </source>
</evidence>
<feature type="compositionally biased region" description="Gly residues" evidence="16">
    <location>
        <begin position="828"/>
        <end position="867"/>
    </location>
</feature>
<dbReference type="InterPro" id="IPR001460">
    <property type="entry name" value="PCN-bd_Tpept"/>
</dbReference>
<keyword evidence="2" id="KW-0121">Carboxypeptidase</keyword>
<dbReference type="Gene3D" id="2.60.40.10">
    <property type="entry name" value="Immunoglobulins"/>
    <property type="match status" value="1"/>
</dbReference>
<feature type="compositionally biased region" description="Low complexity" evidence="16">
    <location>
        <begin position="20"/>
        <end position="35"/>
    </location>
</feature>
<dbReference type="Pfam" id="PF00912">
    <property type="entry name" value="Transgly"/>
    <property type="match status" value="1"/>
</dbReference>
<dbReference type="InterPro" id="IPR001264">
    <property type="entry name" value="Glyco_trans_51"/>
</dbReference>
<dbReference type="InterPro" id="IPR012338">
    <property type="entry name" value="Beta-lactam/transpept-like"/>
</dbReference>
<feature type="region of interest" description="Disordered" evidence="16">
    <location>
        <begin position="1"/>
        <end position="42"/>
    </location>
</feature>
<evidence type="ECO:0000259" key="19">
    <source>
        <dbReference type="Pfam" id="PF00912"/>
    </source>
</evidence>
<evidence type="ECO:0000256" key="14">
    <source>
        <dbReference type="ARBA" id="ARBA00034000"/>
    </source>
</evidence>
<feature type="compositionally biased region" description="Polar residues" evidence="16">
    <location>
        <begin position="737"/>
        <end position="746"/>
    </location>
</feature>
<dbReference type="RefSeq" id="WP_205497451.1">
    <property type="nucleotide sequence ID" value="NZ_JAFHAP010000021.1"/>
</dbReference>
<comment type="catalytic activity">
    <reaction evidence="15">
        <text>[GlcNAc-(1-&gt;4)-Mur2Ac(oyl-L-Ala-gamma-D-Glu-L-Lys-D-Ala-D-Ala)](n)-di-trans,octa-cis-undecaprenyl diphosphate + beta-D-GlcNAc-(1-&gt;4)-Mur2Ac(oyl-L-Ala-gamma-D-Glu-L-Lys-D-Ala-D-Ala)-di-trans,octa-cis-undecaprenyl diphosphate = [GlcNAc-(1-&gt;4)-Mur2Ac(oyl-L-Ala-gamma-D-Glu-L-Lys-D-Ala-D-Ala)](n+1)-di-trans,octa-cis-undecaprenyl diphosphate + di-trans,octa-cis-undecaprenyl diphosphate + H(+)</text>
        <dbReference type="Rhea" id="RHEA:23708"/>
        <dbReference type="Rhea" id="RHEA-COMP:9602"/>
        <dbReference type="Rhea" id="RHEA-COMP:9603"/>
        <dbReference type="ChEBI" id="CHEBI:15378"/>
        <dbReference type="ChEBI" id="CHEBI:58405"/>
        <dbReference type="ChEBI" id="CHEBI:60033"/>
        <dbReference type="ChEBI" id="CHEBI:78435"/>
        <dbReference type="EC" id="2.4.99.28"/>
    </reaction>
</comment>
<evidence type="ECO:0000256" key="11">
    <source>
        <dbReference type="ARBA" id="ARBA00023136"/>
    </source>
</evidence>
<dbReference type="PANTHER" id="PTHR32282:SF32">
    <property type="entry name" value="PENICILLIN-BINDING PROTEIN 2A"/>
    <property type="match status" value="1"/>
</dbReference>
<feature type="domain" description="Glycosyl transferase family 51" evidence="19">
    <location>
        <begin position="101"/>
        <end position="279"/>
    </location>
</feature>
<keyword evidence="4" id="KW-0328">Glycosyltransferase</keyword>
<keyword evidence="11 17" id="KW-0472">Membrane</keyword>
<dbReference type="InterPro" id="IPR050396">
    <property type="entry name" value="Glycosyltr_51/Transpeptidase"/>
</dbReference>
<dbReference type="PANTHER" id="PTHR32282">
    <property type="entry name" value="BINDING PROTEIN TRANSPEPTIDASE, PUTATIVE-RELATED"/>
    <property type="match status" value="1"/>
</dbReference>
<keyword evidence="5" id="KW-0808">Transferase</keyword>
<evidence type="ECO:0000256" key="16">
    <source>
        <dbReference type="SAM" id="MobiDB-lite"/>
    </source>
</evidence>
<keyword evidence="1" id="KW-1003">Cell membrane</keyword>
<evidence type="ECO:0000256" key="4">
    <source>
        <dbReference type="ARBA" id="ARBA00022676"/>
    </source>
</evidence>
<dbReference type="Proteomes" id="UP001177120">
    <property type="component" value="Unassembled WGS sequence"/>
</dbReference>
<dbReference type="SUPFAM" id="SSF53955">
    <property type="entry name" value="Lysozyme-like"/>
    <property type="match status" value="1"/>
</dbReference>
<feature type="compositionally biased region" description="Low complexity" evidence="16">
    <location>
        <begin position="805"/>
        <end position="827"/>
    </location>
</feature>